<dbReference type="InterPro" id="IPR006311">
    <property type="entry name" value="TAT_signal"/>
</dbReference>
<comment type="subcellular location">
    <subcellularLocation>
        <location evidence="2">Periplasm</location>
    </subcellularLocation>
</comment>
<gene>
    <name evidence="12" type="ORF">SAMN06295933_0620</name>
</gene>
<keyword evidence="9" id="KW-0411">Iron-sulfur</keyword>
<dbReference type="PROSITE" id="PS51669">
    <property type="entry name" value="4FE4S_MOW_BIS_MGD"/>
    <property type="match status" value="1"/>
</dbReference>
<keyword evidence="5" id="KW-0004">4Fe-4S</keyword>
<dbReference type="NCBIfam" id="TIGR01409">
    <property type="entry name" value="TAT_signal_seq"/>
    <property type="match status" value="1"/>
</dbReference>
<dbReference type="GO" id="GO:0009061">
    <property type="term" value="P:anaerobic respiration"/>
    <property type="evidence" value="ECO:0007669"/>
    <property type="project" value="TreeGrafter"/>
</dbReference>
<reference evidence="13" key="1">
    <citation type="submission" date="2017-04" db="EMBL/GenBank/DDBJ databases">
        <authorList>
            <person name="Varghese N."/>
            <person name="Submissions S."/>
        </authorList>
    </citation>
    <scope>NUCLEOTIDE SEQUENCE [LARGE SCALE GENOMIC DNA]</scope>
    <source>
        <strain evidence="13">K3S</strain>
    </source>
</reference>
<keyword evidence="7" id="KW-0560">Oxidoreductase</keyword>
<dbReference type="AlphaFoldDB" id="A0A1X7CBV3"/>
<evidence type="ECO:0000256" key="6">
    <source>
        <dbReference type="ARBA" id="ARBA00022723"/>
    </source>
</evidence>
<feature type="domain" description="4Fe-4S Mo/W bis-MGD-type" evidence="11">
    <location>
        <begin position="48"/>
        <end position="106"/>
    </location>
</feature>
<evidence type="ECO:0000313" key="13">
    <source>
        <dbReference type="Proteomes" id="UP000192906"/>
    </source>
</evidence>
<dbReference type="PANTHER" id="PTHR43598">
    <property type="entry name" value="TUNGSTEN-CONTAINING FORMYLMETHANOFURAN DEHYDROGENASE 2 SUBUNIT B"/>
    <property type="match status" value="1"/>
</dbReference>
<name>A0A1X7CBV3_9BACT</name>
<protein>
    <submittedName>
        <fullName evidence="12">Formate dehydrogenase major subunit</fullName>
    </submittedName>
</protein>
<evidence type="ECO:0000256" key="3">
    <source>
        <dbReference type="ARBA" id="ARBA00010312"/>
    </source>
</evidence>
<evidence type="ECO:0000256" key="4">
    <source>
        <dbReference type="ARBA" id="ARBA00011771"/>
    </source>
</evidence>
<dbReference type="GO" id="GO:0016491">
    <property type="term" value="F:oxidoreductase activity"/>
    <property type="evidence" value="ECO:0007669"/>
    <property type="project" value="UniProtKB-KW"/>
</dbReference>
<dbReference type="Gene3D" id="3.40.50.740">
    <property type="match status" value="1"/>
</dbReference>
<dbReference type="GO" id="GO:0051539">
    <property type="term" value="F:4 iron, 4 sulfur cluster binding"/>
    <property type="evidence" value="ECO:0007669"/>
    <property type="project" value="UniProtKB-KW"/>
</dbReference>
<proteinExistence type="inferred from homology"/>
<dbReference type="GO" id="GO:0042597">
    <property type="term" value="C:periplasmic space"/>
    <property type="evidence" value="ECO:0007669"/>
    <property type="project" value="UniProtKB-SubCell"/>
</dbReference>
<comment type="similarity">
    <text evidence="3">Belongs to the prokaryotic molybdopterin-containing oxidoreductase family.</text>
</comment>
<evidence type="ECO:0000256" key="9">
    <source>
        <dbReference type="ARBA" id="ARBA00023014"/>
    </source>
</evidence>
<evidence type="ECO:0000256" key="8">
    <source>
        <dbReference type="ARBA" id="ARBA00023004"/>
    </source>
</evidence>
<organism evidence="12 13">
    <name type="scientific">Desulfovibrio gilichinskyi</name>
    <dbReference type="NCBI Taxonomy" id="1519643"/>
    <lineage>
        <taxon>Bacteria</taxon>
        <taxon>Pseudomonadati</taxon>
        <taxon>Thermodesulfobacteriota</taxon>
        <taxon>Desulfovibrionia</taxon>
        <taxon>Desulfovibrionales</taxon>
        <taxon>Desulfovibrionaceae</taxon>
        <taxon>Desulfovibrio</taxon>
    </lineage>
</organism>
<keyword evidence="10" id="KW-0732">Signal</keyword>
<dbReference type="PROSITE" id="PS51318">
    <property type="entry name" value="TAT"/>
    <property type="match status" value="1"/>
</dbReference>
<dbReference type="GO" id="GO:0030151">
    <property type="term" value="F:molybdenum ion binding"/>
    <property type="evidence" value="ECO:0007669"/>
    <property type="project" value="TreeGrafter"/>
</dbReference>
<keyword evidence="8" id="KW-0408">Iron</keyword>
<evidence type="ECO:0000256" key="5">
    <source>
        <dbReference type="ARBA" id="ARBA00022485"/>
    </source>
</evidence>
<dbReference type="Proteomes" id="UP000192906">
    <property type="component" value="Unassembled WGS sequence"/>
</dbReference>
<evidence type="ECO:0000256" key="1">
    <source>
        <dbReference type="ARBA" id="ARBA00001966"/>
    </source>
</evidence>
<evidence type="ECO:0000256" key="2">
    <source>
        <dbReference type="ARBA" id="ARBA00004418"/>
    </source>
</evidence>
<dbReference type="InterPro" id="IPR027467">
    <property type="entry name" value="MopterinOxRdtase_cofactor_BS"/>
</dbReference>
<evidence type="ECO:0000256" key="7">
    <source>
        <dbReference type="ARBA" id="ARBA00023002"/>
    </source>
</evidence>
<evidence type="ECO:0000259" key="11">
    <source>
        <dbReference type="PROSITE" id="PS51669"/>
    </source>
</evidence>
<feature type="chain" id="PRO_5013049958" evidence="10">
    <location>
        <begin position="27"/>
        <end position="195"/>
    </location>
</feature>
<dbReference type="PANTHER" id="PTHR43598:SF1">
    <property type="entry name" value="FORMATE DEHYDROGENASE-O MAJOR SUBUNIT"/>
    <property type="match status" value="1"/>
</dbReference>
<dbReference type="InterPro" id="IPR006963">
    <property type="entry name" value="Mopterin_OxRdtase_4Fe-4S_dom"/>
</dbReference>
<feature type="signal peptide" evidence="10">
    <location>
        <begin position="1"/>
        <end position="26"/>
    </location>
</feature>
<dbReference type="Gene3D" id="2.20.25.90">
    <property type="entry name" value="ADC-like domains"/>
    <property type="match status" value="1"/>
</dbReference>
<evidence type="ECO:0000313" key="12">
    <source>
        <dbReference type="EMBL" id="SME93469.1"/>
    </source>
</evidence>
<comment type="cofactor">
    <cofactor evidence="1">
        <name>[4Fe-4S] cluster</name>
        <dbReference type="ChEBI" id="CHEBI:49883"/>
    </cofactor>
</comment>
<sequence>MRINRRDFVKLTTVAAAGLAAVPAFGGLSKAFAAPAVDRAKNLDPKWTKQTTSVCAFCSVGCGLLVNTSLETKRAVNVEGDPDHPINEGSLCAKGASSIQMTENPDRPGKFLYRAPYGEEFVEKDWDFCKKRIARLIKDSRDKSFQEKNDKGQVVNRTMGIASLGSAALDNEECLAMHSFMRSLGLVYVEHQARI</sequence>
<dbReference type="PROSITE" id="PS00551">
    <property type="entry name" value="MOLYBDOPTERIN_PROK_1"/>
    <property type="match status" value="1"/>
</dbReference>
<dbReference type="SMART" id="SM00926">
    <property type="entry name" value="Molybdop_Fe4S4"/>
    <property type="match status" value="1"/>
</dbReference>
<dbReference type="InterPro" id="IPR019546">
    <property type="entry name" value="TAT_signal_bac_arc"/>
</dbReference>
<accession>A0A1X7CBV3</accession>
<dbReference type="STRING" id="1519643.SAMN06295933_0620"/>
<dbReference type="GO" id="GO:0009055">
    <property type="term" value="F:electron transfer activity"/>
    <property type="evidence" value="ECO:0007669"/>
    <property type="project" value="TreeGrafter"/>
</dbReference>
<keyword evidence="13" id="KW-1185">Reference proteome</keyword>
<keyword evidence="6" id="KW-0479">Metal-binding</keyword>
<dbReference type="SUPFAM" id="SSF53706">
    <property type="entry name" value="Formate dehydrogenase/DMSO reductase, domains 1-3"/>
    <property type="match status" value="1"/>
</dbReference>
<dbReference type="Pfam" id="PF04879">
    <property type="entry name" value="Molybdop_Fe4S4"/>
    <property type="match status" value="1"/>
</dbReference>
<evidence type="ECO:0000256" key="10">
    <source>
        <dbReference type="SAM" id="SignalP"/>
    </source>
</evidence>
<dbReference type="EMBL" id="FWZU01000001">
    <property type="protein sequence ID" value="SME93469.1"/>
    <property type="molecule type" value="Genomic_DNA"/>
</dbReference>
<comment type="subunit">
    <text evidence="4">Heterodimer of a large and a small subunit.</text>
</comment>